<evidence type="ECO:0000256" key="1">
    <source>
        <dbReference type="ARBA" id="ARBA00001957"/>
    </source>
</evidence>
<keyword evidence="3" id="KW-0597">Phosphoprotein</keyword>
<dbReference type="PANTHER" id="PTHR45527">
    <property type="entry name" value="NONRIBOSOMAL PEPTIDE SYNTHETASE"/>
    <property type="match status" value="1"/>
</dbReference>
<dbReference type="FunFam" id="1.10.1200.10:FF:000016">
    <property type="entry name" value="Non-ribosomal peptide synthase"/>
    <property type="match status" value="1"/>
</dbReference>
<proteinExistence type="predicted"/>
<evidence type="ECO:0000256" key="3">
    <source>
        <dbReference type="ARBA" id="ARBA00022553"/>
    </source>
</evidence>
<dbReference type="InterPro" id="IPR025110">
    <property type="entry name" value="AMP-bd_C"/>
</dbReference>
<dbReference type="SUPFAM" id="SSF56801">
    <property type="entry name" value="Acetyl-CoA synthetase-like"/>
    <property type="match status" value="1"/>
</dbReference>
<dbReference type="GO" id="GO:0072330">
    <property type="term" value="P:monocarboxylic acid biosynthetic process"/>
    <property type="evidence" value="ECO:0007669"/>
    <property type="project" value="UniProtKB-ARBA"/>
</dbReference>
<dbReference type="GO" id="GO:0031177">
    <property type="term" value="F:phosphopantetheine binding"/>
    <property type="evidence" value="ECO:0007669"/>
    <property type="project" value="InterPro"/>
</dbReference>
<dbReference type="SMART" id="SM00823">
    <property type="entry name" value="PKS_PP"/>
    <property type="match status" value="2"/>
</dbReference>
<dbReference type="PROSITE" id="PS50075">
    <property type="entry name" value="CARRIER"/>
    <property type="match status" value="2"/>
</dbReference>
<dbReference type="RefSeq" id="WP_114920158.1">
    <property type="nucleotide sequence ID" value="NZ_CP031263.1"/>
</dbReference>
<dbReference type="InterPro" id="IPR042099">
    <property type="entry name" value="ANL_N_sf"/>
</dbReference>
<dbReference type="GO" id="GO:0009239">
    <property type="term" value="P:enterobactin biosynthetic process"/>
    <property type="evidence" value="ECO:0007669"/>
    <property type="project" value="TreeGrafter"/>
</dbReference>
<keyword evidence="2" id="KW-0596">Phosphopantetheine</keyword>
<comment type="cofactor">
    <cofactor evidence="1">
        <name>pantetheine 4'-phosphate</name>
        <dbReference type="ChEBI" id="CHEBI:47942"/>
    </cofactor>
</comment>
<dbReference type="InterPro" id="IPR023213">
    <property type="entry name" value="CAT-like_dom_sf"/>
</dbReference>
<feature type="region of interest" description="Disordered" evidence="4">
    <location>
        <begin position="1134"/>
        <end position="1171"/>
    </location>
</feature>
<dbReference type="Gene3D" id="1.10.1200.10">
    <property type="entry name" value="ACP-like"/>
    <property type="match status" value="2"/>
</dbReference>
<dbReference type="InterPro" id="IPR036736">
    <property type="entry name" value="ACP-like_sf"/>
</dbReference>
<dbReference type="InterPro" id="IPR009081">
    <property type="entry name" value="PP-bd_ACP"/>
</dbReference>
<feature type="domain" description="Carrier" evidence="5">
    <location>
        <begin position="510"/>
        <end position="585"/>
    </location>
</feature>
<reference evidence="6 7" key="2">
    <citation type="submission" date="2018-08" db="EMBL/GenBank/DDBJ databases">
        <title>Streptomyces kandeliansis sp. nov., an endophytic bacterium isolated from mangrove plant.</title>
        <authorList>
            <person name="Wang R."/>
        </authorList>
    </citation>
    <scope>NUCLEOTIDE SEQUENCE [LARGE SCALE GENOMIC DNA]</scope>
    <source>
        <strain evidence="7">H14(2018)</strain>
    </source>
</reference>
<dbReference type="InterPro" id="IPR020806">
    <property type="entry name" value="PKS_PP-bd"/>
</dbReference>
<evidence type="ECO:0000313" key="6">
    <source>
        <dbReference type="EMBL" id="AXH92189.1"/>
    </source>
</evidence>
<dbReference type="Pfam" id="PF13193">
    <property type="entry name" value="AMP-binding_C"/>
    <property type="match status" value="1"/>
</dbReference>
<dbReference type="PANTHER" id="PTHR45527:SF1">
    <property type="entry name" value="FATTY ACID SYNTHASE"/>
    <property type="match status" value="1"/>
</dbReference>
<dbReference type="GO" id="GO:0005829">
    <property type="term" value="C:cytosol"/>
    <property type="evidence" value="ECO:0007669"/>
    <property type="project" value="TreeGrafter"/>
</dbReference>
<dbReference type="SUPFAM" id="SSF52777">
    <property type="entry name" value="CoA-dependent acyltransferases"/>
    <property type="match status" value="2"/>
</dbReference>
<dbReference type="GO" id="GO:0047527">
    <property type="term" value="F:2,3-dihydroxybenzoate-serine ligase activity"/>
    <property type="evidence" value="ECO:0007669"/>
    <property type="project" value="TreeGrafter"/>
</dbReference>
<dbReference type="InterPro" id="IPR045851">
    <property type="entry name" value="AMP-bd_C_sf"/>
</dbReference>
<dbReference type="GO" id="GO:0009366">
    <property type="term" value="C:enterobactin synthetase complex"/>
    <property type="evidence" value="ECO:0007669"/>
    <property type="project" value="TreeGrafter"/>
</dbReference>
<dbReference type="InterPro" id="IPR001242">
    <property type="entry name" value="Condensation_dom"/>
</dbReference>
<reference evidence="6 7" key="1">
    <citation type="submission" date="2018-07" db="EMBL/GenBank/DDBJ databases">
        <authorList>
            <person name="Ye Y."/>
        </authorList>
    </citation>
    <scope>NUCLEOTIDE SEQUENCE [LARGE SCALE GENOMIC DNA]</scope>
    <source>
        <strain evidence="7">H14(2018)</strain>
    </source>
</reference>
<accession>A0A6N3K5E1</accession>
<organism evidence="6 7">
    <name type="scientific">Micromonospora aurantiaca</name>
    <name type="common">nom. illeg.</name>
    <dbReference type="NCBI Taxonomy" id="47850"/>
    <lineage>
        <taxon>Bacteria</taxon>
        <taxon>Bacillati</taxon>
        <taxon>Actinomycetota</taxon>
        <taxon>Actinomycetes</taxon>
        <taxon>Micromonosporales</taxon>
        <taxon>Micromonosporaceae</taxon>
        <taxon>Micromonospora</taxon>
    </lineage>
</organism>
<gene>
    <name evidence="6" type="ORF">DVH21_20945</name>
</gene>
<evidence type="ECO:0000256" key="4">
    <source>
        <dbReference type="SAM" id="MobiDB-lite"/>
    </source>
</evidence>
<dbReference type="EMBL" id="CP031263">
    <property type="protein sequence ID" value="AXH92189.1"/>
    <property type="molecule type" value="Genomic_DNA"/>
</dbReference>
<dbReference type="InterPro" id="IPR010071">
    <property type="entry name" value="AA_adenyl_dom"/>
</dbReference>
<dbReference type="Pfam" id="PF00501">
    <property type="entry name" value="AMP-binding"/>
    <property type="match status" value="1"/>
</dbReference>
<dbReference type="Gene3D" id="3.30.300.30">
    <property type="match status" value="1"/>
</dbReference>
<feature type="compositionally biased region" description="Basic residues" evidence="4">
    <location>
        <begin position="1151"/>
        <end position="1162"/>
    </location>
</feature>
<dbReference type="NCBIfam" id="TIGR01733">
    <property type="entry name" value="AA-adenyl-dom"/>
    <property type="match status" value="1"/>
</dbReference>
<dbReference type="AlphaFoldDB" id="A0A6N3K5E1"/>
<sequence length="1171" mass="123765">MTAGDDQRDQRVGPELPYPEVCLPDLVAAHARRRPGAPAVVQGDLTLSCADLVGRAAALAASLRDHGIGADDLVGVCVDRRPDLVVALLGVQAAGAGYVPLDPALPPGRLRELAAEARLRVVVGTPAGEAFTGRTVLDVPAGTAPWQPTPATLATTAYAMFTSGSTGQPKGAVIEHRALTEKVTSIAEFSGFDTATRCLAFASIGFDASVVDMLAPLAAGGTVVLAGDAERADPARLYRICAEQAVDVVVLPPPILPLLDPDRLPGVSLVITGGEATGPEQVGRWTAGGRRFISVYGPTEATVLVTWFEGSGDWTRPIPIGRPAANHRIHLVDDELREVGPGEIGEVLAGGPGLGRGYLFDAARTAERFLPDPFSGRPGERLYRTGDLARWLPDGSLEFLGRADRQVKIRGQRIELGEVEAVLRRHPDVDLASVQVRAGVGGQELVAYVATGLDTAELRDYCARLLPPAAVPARMHTMPALPITINGKIDTERLAALDVAGPVPVPSGEPPATDTERLVAQAWAALLDVPAVGRDDDFFHQGGHSITAMRLVADLRERLGRDLAIEDVLVGRTPRGIAARADAAAGTGPADAAAVRGRPPALSPAQQRLWFLDRYFPAAASAYNVAFAERITGPLDVAALATALTAVADRQQILRWRIPERDGVPYAVADPSTPVPLPVRDLAPGTDLAGHLAASAATPFALATDTLWRAELIRTGDDEHVLAVYAHHAVFDGWSQSLFYADLAAAYRAALGDGPPLPPLPATYGDYVAWRADRARRRAAADLDWWLDHLTGAPVVLRLPGGRDRPAEQTYTSATVRTRLDRAATAALTDLAAGLGATPAAAVLAAFALVLARRTGLPDLVVGTPTVDRRAADFEAMVGFFIEIAPLRLRQTRGAGFAAHVRAAWEELLAALAHPEAPVERIVGGLGLGGLLDRSPLVQVLFNMYTFDEPRLDLAGPAAEPVPVPAPGSPFDLTLYGITRDGRLRVEIVFNPDVYSEALISDVLADVERLLRAGAADPERPVAELTAWTAVPAGTADGVPRAARVNRTGGRAGVPAARPATATERRIAAVWCDVLGVPEVAATDSFFDVGGGSLAVAVVQRQLNRLLGTNLRVVDLFHHPTVRALAAHLDSLGAASSGEDAEDEAVERAARRGALRRQRVQRRPVVEEEPR</sequence>
<dbReference type="Pfam" id="PF00550">
    <property type="entry name" value="PP-binding"/>
    <property type="match status" value="2"/>
</dbReference>
<feature type="domain" description="Carrier" evidence="5">
    <location>
        <begin position="1058"/>
        <end position="1133"/>
    </location>
</feature>
<dbReference type="Gene3D" id="3.40.50.12780">
    <property type="entry name" value="N-terminal domain of ligase-like"/>
    <property type="match status" value="1"/>
</dbReference>
<dbReference type="InterPro" id="IPR000873">
    <property type="entry name" value="AMP-dep_synth/lig_dom"/>
</dbReference>
<protein>
    <submittedName>
        <fullName evidence="6">Amino acid adenylation domain-containing protein</fullName>
    </submittedName>
</protein>
<name>A0A6N3K5E1_9ACTN</name>
<evidence type="ECO:0000256" key="2">
    <source>
        <dbReference type="ARBA" id="ARBA00022450"/>
    </source>
</evidence>
<dbReference type="Pfam" id="PF00668">
    <property type="entry name" value="Condensation"/>
    <property type="match status" value="1"/>
</dbReference>
<evidence type="ECO:0000313" key="7">
    <source>
        <dbReference type="Proteomes" id="UP000253958"/>
    </source>
</evidence>
<dbReference type="SUPFAM" id="SSF47336">
    <property type="entry name" value="ACP-like"/>
    <property type="match status" value="2"/>
</dbReference>
<dbReference type="GO" id="GO:0008610">
    <property type="term" value="P:lipid biosynthetic process"/>
    <property type="evidence" value="ECO:0007669"/>
    <property type="project" value="UniProtKB-ARBA"/>
</dbReference>
<dbReference type="Proteomes" id="UP000253958">
    <property type="component" value="Chromosome"/>
</dbReference>
<dbReference type="Gene3D" id="3.30.559.10">
    <property type="entry name" value="Chloramphenicol acetyltransferase-like domain"/>
    <property type="match status" value="1"/>
</dbReference>
<dbReference type="CDD" id="cd05930">
    <property type="entry name" value="A_NRPS"/>
    <property type="match status" value="1"/>
</dbReference>
<evidence type="ECO:0000259" key="5">
    <source>
        <dbReference type="PROSITE" id="PS50075"/>
    </source>
</evidence>
<dbReference type="GO" id="GO:0043041">
    <property type="term" value="P:amino acid activation for nonribosomal peptide biosynthetic process"/>
    <property type="evidence" value="ECO:0007669"/>
    <property type="project" value="TreeGrafter"/>
</dbReference>
<dbReference type="Gene3D" id="3.30.559.30">
    <property type="entry name" value="Nonribosomal peptide synthetase, condensation domain"/>
    <property type="match status" value="1"/>
</dbReference>